<feature type="region of interest" description="Disordered" evidence="1">
    <location>
        <begin position="159"/>
        <end position="190"/>
    </location>
</feature>
<dbReference type="InterPro" id="IPR036196">
    <property type="entry name" value="Ptyr_pPase_sf"/>
</dbReference>
<dbReference type="Gene3D" id="3.40.50.2300">
    <property type="match status" value="1"/>
</dbReference>
<proteinExistence type="predicted"/>
<evidence type="ECO:0000256" key="1">
    <source>
        <dbReference type="SAM" id="MobiDB-lite"/>
    </source>
</evidence>
<feature type="compositionally biased region" description="Basic and acidic residues" evidence="1">
    <location>
        <begin position="171"/>
        <end position="183"/>
    </location>
</feature>
<dbReference type="SUPFAM" id="SSF52788">
    <property type="entry name" value="Phosphotyrosine protein phosphatases I"/>
    <property type="match status" value="1"/>
</dbReference>
<dbReference type="InterPro" id="IPR023485">
    <property type="entry name" value="Ptyr_pPase"/>
</dbReference>
<dbReference type="Proteomes" id="UP001501266">
    <property type="component" value="Unassembled WGS sequence"/>
</dbReference>
<protein>
    <recommendedName>
        <fullName evidence="2">Phosphotyrosine protein phosphatase I domain-containing protein</fullName>
    </recommendedName>
</protein>
<keyword evidence="4" id="KW-1185">Reference proteome</keyword>
<gene>
    <name evidence="3" type="ORF">GCM10009640_01310</name>
</gene>
<feature type="domain" description="Phosphotyrosine protein phosphatase I" evidence="2">
    <location>
        <begin position="9"/>
        <end position="118"/>
    </location>
</feature>
<comment type="caution">
    <text evidence="3">The sequence shown here is derived from an EMBL/GenBank/DDBJ whole genome shotgun (WGS) entry which is preliminary data.</text>
</comment>
<dbReference type="EMBL" id="BAAAKK010000001">
    <property type="protein sequence ID" value="GAA1417347.1"/>
    <property type="molecule type" value="Genomic_DNA"/>
</dbReference>
<accession>A0ABN1YND0</accession>
<sequence>MNDHRSGAILVVCAANVCRSPMAELTLRQAFAAMPGFERISVASAGVSAAADQQLCRGVLAVQGDPRWRALASAHRSRRLESREVEAATLVLTASRAIRAAVVAAAPECRRRVFTLREAVWLGAGFERGVDAGAVDERGADAVDSFWAHIDGSRGLRQLPVAPPRPPWRRRPPDPLDIVDGHGARTASHRRTVRDVEESARALAALIGTRRAS</sequence>
<reference evidence="3 4" key="1">
    <citation type="journal article" date="2019" name="Int. J. Syst. Evol. Microbiol.">
        <title>The Global Catalogue of Microorganisms (GCM) 10K type strain sequencing project: providing services to taxonomists for standard genome sequencing and annotation.</title>
        <authorList>
            <consortium name="The Broad Institute Genomics Platform"/>
            <consortium name="The Broad Institute Genome Sequencing Center for Infectious Disease"/>
            <person name="Wu L."/>
            <person name="Ma J."/>
        </authorList>
    </citation>
    <scope>NUCLEOTIDE SEQUENCE [LARGE SCALE GENOMIC DNA]</scope>
    <source>
        <strain evidence="3 4">JCM 12398</strain>
    </source>
</reference>
<evidence type="ECO:0000313" key="3">
    <source>
        <dbReference type="EMBL" id="GAA1417347.1"/>
    </source>
</evidence>
<evidence type="ECO:0000259" key="2">
    <source>
        <dbReference type="Pfam" id="PF01451"/>
    </source>
</evidence>
<dbReference type="Pfam" id="PF01451">
    <property type="entry name" value="LMWPc"/>
    <property type="match status" value="1"/>
</dbReference>
<dbReference type="RefSeq" id="WP_343916316.1">
    <property type="nucleotide sequence ID" value="NZ_BAAAKK010000001.1"/>
</dbReference>
<name>A0ABN1YND0_9MICO</name>
<organism evidence="3 4">
    <name type="scientific">Agrococcus citreus</name>
    <dbReference type="NCBI Taxonomy" id="84643"/>
    <lineage>
        <taxon>Bacteria</taxon>
        <taxon>Bacillati</taxon>
        <taxon>Actinomycetota</taxon>
        <taxon>Actinomycetes</taxon>
        <taxon>Micrococcales</taxon>
        <taxon>Microbacteriaceae</taxon>
        <taxon>Agrococcus</taxon>
    </lineage>
</organism>
<evidence type="ECO:0000313" key="4">
    <source>
        <dbReference type="Proteomes" id="UP001501266"/>
    </source>
</evidence>